<gene>
    <name evidence="1" type="ordered locus">Hoch_4813</name>
</gene>
<dbReference type="HOGENOM" id="CLU_533062_0_0_7"/>
<reference evidence="1 2" key="1">
    <citation type="journal article" date="2010" name="Stand. Genomic Sci.">
        <title>Complete genome sequence of Haliangium ochraceum type strain (SMP-2).</title>
        <authorList>
            <consortium name="US DOE Joint Genome Institute (JGI-PGF)"/>
            <person name="Ivanova N."/>
            <person name="Daum C."/>
            <person name="Lang E."/>
            <person name="Abt B."/>
            <person name="Kopitz M."/>
            <person name="Saunders E."/>
            <person name="Lapidus A."/>
            <person name="Lucas S."/>
            <person name="Glavina Del Rio T."/>
            <person name="Nolan M."/>
            <person name="Tice H."/>
            <person name="Copeland A."/>
            <person name="Cheng J.F."/>
            <person name="Chen F."/>
            <person name="Bruce D."/>
            <person name="Goodwin L."/>
            <person name="Pitluck S."/>
            <person name="Mavromatis K."/>
            <person name="Pati A."/>
            <person name="Mikhailova N."/>
            <person name="Chen A."/>
            <person name="Palaniappan K."/>
            <person name="Land M."/>
            <person name="Hauser L."/>
            <person name="Chang Y.J."/>
            <person name="Jeffries C.D."/>
            <person name="Detter J.C."/>
            <person name="Brettin T."/>
            <person name="Rohde M."/>
            <person name="Goker M."/>
            <person name="Bristow J."/>
            <person name="Markowitz V."/>
            <person name="Eisen J.A."/>
            <person name="Hugenholtz P."/>
            <person name="Kyrpides N.C."/>
            <person name="Klenk H.P."/>
        </authorList>
    </citation>
    <scope>NUCLEOTIDE SEQUENCE [LARGE SCALE GENOMIC DNA]</scope>
    <source>
        <strain evidence="2">DSM 14365 / CIP 107738 / JCM 11303 / AJ 13395 / SMP-2</strain>
    </source>
</reference>
<name>D0LST1_HALO1</name>
<dbReference type="STRING" id="502025.Hoch_4813"/>
<proteinExistence type="predicted"/>
<sequence>MLERVALGQSRFMTPGVAPDARGVVLGRYGLLLFPTLEGLVSWFRLYSAEAALDELLAELEIHQARTPLGSREMLLRIPAASSYAMDRAARCARLLGGSVYTGTSKHFVRYRDDRSPYGYDAAEVRAVPEGADLMVHGTDFTQTYSREGQMPFDRLLFRLSLRRVPGADKQAAEGEDELVLAVARGLGDGIIRYLWRNRVEADLGLVRPRRDSAFAEDGEDESFLLMRVRALPSRILELFLGTPGVDVFRWAAPQAAVQVGYAHVIDLASCASVFEDERVYLFWGHSGRALPARAGASASAAGSRSAALDRVDVIDGPLELSGIEHFTRIRIASEEPRASSVLAPEDEGGDLGGVSSIGVDLRLAPSLAPPRHVVATLIPLEQRALLKRLVYFLPRTSVHGHRVAVTDRGILVVTTEDIDVVPLGQLLCELAPGLLVPAGMDLLPRVAPAVLAEALGHERELITVLPHGASPFQLPEPSLTPLERRTLASIEVERATPVELGGREQDAPSITNDAVGNFALWGFPAPPSRS</sequence>
<dbReference type="Proteomes" id="UP000001880">
    <property type="component" value="Chromosome"/>
</dbReference>
<organism evidence="1 2">
    <name type="scientific">Haliangium ochraceum (strain DSM 14365 / JCM 11303 / SMP-2)</name>
    <dbReference type="NCBI Taxonomy" id="502025"/>
    <lineage>
        <taxon>Bacteria</taxon>
        <taxon>Pseudomonadati</taxon>
        <taxon>Myxococcota</taxon>
        <taxon>Polyangia</taxon>
        <taxon>Haliangiales</taxon>
        <taxon>Kofleriaceae</taxon>
        <taxon>Haliangium</taxon>
    </lineage>
</organism>
<dbReference type="KEGG" id="hoh:Hoch_4813"/>
<protein>
    <submittedName>
        <fullName evidence="1">Uncharacterized protein</fullName>
    </submittedName>
</protein>
<dbReference type="RefSeq" id="WP_012829901.1">
    <property type="nucleotide sequence ID" value="NC_013440.1"/>
</dbReference>
<dbReference type="eggNOG" id="ENOG50319P9">
    <property type="taxonomic scope" value="Bacteria"/>
</dbReference>
<dbReference type="EMBL" id="CP001804">
    <property type="protein sequence ID" value="ACY17303.1"/>
    <property type="molecule type" value="Genomic_DNA"/>
</dbReference>
<evidence type="ECO:0000313" key="1">
    <source>
        <dbReference type="EMBL" id="ACY17303.1"/>
    </source>
</evidence>
<keyword evidence="2" id="KW-1185">Reference proteome</keyword>
<evidence type="ECO:0000313" key="2">
    <source>
        <dbReference type="Proteomes" id="UP000001880"/>
    </source>
</evidence>
<accession>D0LST1</accession>
<dbReference type="AlphaFoldDB" id="D0LST1"/>